<protein>
    <submittedName>
        <fullName evidence="2">Uncharacterized protein</fullName>
    </submittedName>
</protein>
<evidence type="ECO:0000256" key="1">
    <source>
        <dbReference type="SAM" id="MobiDB-lite"/>
    </source>
</evidence>
<name>A0A1K1PRU3_9PSEU</name>
<gene>
    <name evidence="2" type="ORF">SAMN04489730_0933</name>
</gene>
<feature type="region of interest" description="Disordered" evidence="1">
    <location>
        <begin position="65"/>
        <end position="89"/>
    </location>
</feature>
<keyword evidence="3" id="KW-1185">Reference proteome</keyword>
<evidence type="ECO:0000313" key="3">
    <source>
        <dbReference type="Proteomes" id="UP000182740"/>
    </source>
</evidence>
<dbReference type="AlphaFoldDB" id="A0A1K1PRU3"/>
<dbReference type="STRING" id="546364.SAMN04489730_0933"/>
<organism evidence="2 3">
    <name type="scientific">Amycolatopsis australiensis</name>
    <dbReference type="NCBI Taxonomy" id="546364"/>
    <lineage>
        <taxon>Bacteria</taxon>
        <taxon>Bacillati</taxon>
        <taxon>Actinomycetota</taxon>
        <taxon>Actinomycetes</taxon>
        <taxon>Pseudonocardiales</taxon>
        <taxon>Pseudonocardiaceae</taxon>
        <taxon>Amycolatopsis</taxon>
    </lineage>
</organism>
<dbReference type="RefSeq" id="WP_072475071.1">
    <property type="nucleotide sequence ID" value="NZ_FPJG01000006.1"/>
</dbReference>
<dbReference type="Proteomes" id="UP000182740">
    <property type="component" value="Unassembled WGS sequence"/>
</dbReference>
<proteinExistence type="predicted"/>
<sequence>MRIRLEGTEHEITATIARLATVLTIEDASDFYPNRRRGAKYLPPTADVPAQGRVYLIVTAPAPSGPVRAEAERTDQARRLPPANRKEIR</sequence>
<dbReference type="EMBL" id="FPJG01000006">
    <property type="protein sequence ID" value="SFW50281.1"/>
    <property type="molecule type" value="Genomic_DNA"/>
</dbReference>
<feature type="compositionally biased region" description="Basic and acidic residues" evidence="1">
    <location>
        <begin position="69"/>
        <end position="89"/>
    </location>
</feature>
<reference evidence="3" key="1">
    <citation type="submission" date="2016-11" db="EMBL/GenBank/DDBJ databases">
        <authorList>
            <person name="Varghese N."/>
            <person name="Submissions S."/>
        </authorList>
    </citation>
    <scope>NUCLEOTIDE SEQUENCE [LARGE SCALE GENOMIC DNA]</scope>
    <source>
        <strain evidence="3">DSM 44671</strain>
    </source>
</reference>
<dbReference type="OrthoDB" id="3629590at2"/>
<accession>A0A1K1PRU3</accession>
<evidence type="ECO:0000313" key="2">
    <source>
        <dbReference type="EMBL" id="SFW50281.1"/>
    </source>
</evidence>